<dbReference type="InterPro" id="IPR035959">
    <property type="entry name" value="RutC-like_sf"/>
</dbReference>
<dbReference type="InterPro" id="IPR006175">
    <property type="entry name" value="YjgF/YER057c/UK114"/>
</dbReference>
<dbReference type="CDD" id="cd00448">
    <property type="entry name" value="YjgF_YER057c_UK114_family"/>
    <property type="match status" value="1"/>
</dbReference>
<dbReference type="GO" id="GO:0120241">
    <property type="term" value="F:2-iminobutanoate/2-iminopropanoate deaminase"/>
    <property type="evidence" value="ECO:0007669"/>
    <property type="project" value="UniProtKB-EC"/>
</dbReference>
<dbReference type="RefSeq" id="WP_179666275.1">
    <property type="nucleotide sequence ID" value="NZ_JACCFP010000001.1"/>
</dbReference>
<dbReference type="EMBL" id="JACCFP010000001">
    <property type="protein sequence ID" value="NYI99650.1"/>
    <property type="molecule type" value="Genomic_DNA"/>
</dbReference>
<comment type="caution">
    <text evidence="1">The sequence shown here is derived from an EMBL/GenBank/DDBJ whole genome shotgun (WGS) entry which is preliminary data.</text>
</comment>
<proteinExistence type="predicted"/>
<dbReference type="GO" id="GO:0005829">
    <property type="term" value="C:cytosol"/>
    <property type="evidence" value="ECO:0007669"/>
    <property type="project" value="TreeGrafter"/>
</dbReference>
<dbReference type="Pfam" id="PF01042">
    <property type="entry name" value="Ribonuc_L-PSP"/>
    <property type="match status" value="1"/>
</dbReference>
<dbReference type="PANTHER" id="PTHR11803:SF39">
    <property type="entry name" value="2-IMINOBUTANOATE_2-IMINOPROPANOATE DEAMINASE"/>
    <property type="match status" value="1"/>
</dbReference>
<keyword evidence="2" id="KW-1185">Reference proteome</keyword>
<keyword evidence="1" id="KW-0378">Hydrolase</keyword>
<reference evidence="1 2" key="1">
    <citation type="submission" date="2020-07" db="EMBL/GenBank/DDBJ databases">
        <title>Sequencing the genomes of 1000 actinobacteria strains.</title>
        <authorList>
            <person name="Klenk H.-P."/>
        </authorList>
    </citation>
    <scope>NUCLEOTIDE SEQUENCE [LARGE SCALE GENOMIC DNA]</scope>
    <source>
        <strain evidence="1 2">DSM 103833</strain>
    </source>
</reference>
<evidence type="ECO:0000313" key="2">
    <source>
        <dbReference type="Proteomes" id="UP000530424"/>
    </source>
</evidence>
<protein>
    <submittedName>
        <fullName evidence="1">2-iminobutanoate/2-iminopropanoate deaminase</fullName>
        <ecNumber evidence="1">3.5.99.10</ecNumber>
    </submittedName>
</protein>
<gene>
    <name evidence="1" type="ORF">HNR19_000349</name>
</gene>
<accession>A0A853BXG1</accession>
<dbReference type="Gene3D" id="3.30.1330.40">
    <property type="entry name" value="RutC-like"/>
    <property type="match status" value="1"/>
</dbReference>
<dbReference type="AlphaFoldDB" id="A0A853BXG1"/>
<dbReference type="EC" id="3.5.99.10" evidence="1"/>
<name>A0A853BXG1_9ACTN</name>
<dbReference type="PANTHER" id="PTHR11803">
    <property type="entry name" value="2-IMINOBUTANOATE/2-IMINOPROPANOATE DEAMINASE RIDA"/>
    <property type="match status" value="1"/>
</dbReference>
<dbReference type="SUPFAM" id="SSF55298">
    <property type="entry name" value="YjgF-like"/>
    <property type="match status" value="1"/>
</dbReference>
<sequence>MPDPSPPYSMSRRAGHLLFVSGQLGRDADGRFADGLVAQTRAAIGNLARELERAGASVADVVKVQVFLDDIADWSDFNEEYLRWFSDPLPARSAIGAGLPAPALVEIEAVAVLADHAAPGVEG</sequence>
<evidence type="ECO:0000313" key="1">
    <source>
        <dbReference type="EMBL" id="NYI99650.1"/>
    </source>
</evidence>
<organism evidence="1 2">
    <name type="scientific">Nocardioides thalensis</name>
    <dbReference type="NCBI Taxonomy" id="1914755"/>
    <lineage>
        <taxon>Bacteria</taxon>
        <taxon>Bacillati</taxon>
        <taxon>Actinomycetota</taxon>
        <taxon>Actinomycetes</taxon>
        <taxon>Propionibacteriales</taxon>
        <taxon>Nocardioidaceae</taxon>
        <taxon>Nocardioides</taxon>
    </lineage>
</organism>
<dbReference type="Proteomes" id="UP000530424">
    <property type="component" value="Unassembled WGS sequence"/>
</dbReference>